<evidence type="ECO:0000256" key="3">
    <source>
        <dbReference type="SAM" id="MobiDB-lite"/>
    </source>
</evidence>
<dbReference type="InterPro" id="IPR035969">
    <property type="entry name" value="Rab-GAP_TBC_sf"/>
</dbReference>
<dbReference type="AlphaFoldDB" id="A0A3P7S849"/>
<evidence type="ECO:0000256" key="1">
    <source>
        <dbReference type="ARBA" id="ARBA00022468"/>
    </source>
</evidence>
<dbReference type="Gene3D" id="1.10.472.80">
    <property type="entry name" value="Ypt/Rab-GAP domain of gyp1p, domain 3"/>
    <property type="match status" value="1"/>
</dbReference>
<dbReference type="GO" id="GO:0031267">
    <property type="term" value="F:small GTPase binding"/>
    <property type="evidence" value="ECO:0007669"/>
    <property type="project" value="TreeGrafter"/>
</dbReference>
<dbReference type="OrthoDB" id="295078at2759"/>
<protein>
    <recommendedName>
        <fullName evidence="4">Rab-GAP TBC domain-containing protein</fullName>
    </recommendedName>
</protein>
<accession>A0A3P7S849</accession>
<sequence length="715" mass="80890">MESLTGPVRLGCVCRAKILQKDHSFWISPQRKPYSEDYKLKLVEWILLWVANVKLVIYTIFQMTDESKRWIIMNRFSLHSVSSNFSDVIHSLSSQTVDPTFKPTSPTNGDSGSVKDDSISAEIDPGDDGTDDDEPLMSGNGGEDLKIITDDDAFVAWGDLVTEWREWNKGSGKNALSLPPHPSAKTVVTQSGAECLPNGALGRRIRQLVRLGIPDTLRPEIWHRMTGYQAVDQGLAEVYRIMLTKPCELDEAIQKDLPRTLPAHNFFQEKTGQEVLFQLIRAYALYDEPVGYCQGISFIAAALLLHLPEEQAFCLLVKIMSNYGIRMMFLNNCEGLLRCLHQLDRLIEDQVPDVYRAFSELGIKSHMYASQWFLTLFTAKFPLNFVFRIFDIFLVEGLLFIFKVMIAFLKISRNYLLGLDFEGTLKYFRITLPKRFRSNEACDEFISTACSIKISGRQLIRYGRDFEKQREVDAKANSESAALVRELNRLREECGRLDKENGDLAGNLMAHKTDMQSTIDRLEDEVENLRQELRNTQYELKEREEECALLERDSSLVKEMLRKALSSDQAKGDLLSKYQTANANLSARLEKEQNTASQKLSQIVVEAVLGCNGECRRVLDERSPGWAIDAECSRQDLGHQLTQTLAELNELKSQAEAGFGYNPRQWLAKKWTNVSSRANGNSSSTPNTAIPPDSTNLEGSNYSVSTFAESPTTLN</sequence>
<feature type="region of interest" description="Disordered" evidence="3">
    <location>
        <begin position="96"/>
        <end position="143"/>
    </location>
</feature>
<evidence type="ECO:0000256" key="2">
    <source>
        <dbReference type="SAM" id="Coils"/>
    </source>
</evidence>
<gene>
    <name evidence="5" type="ORF">HNAJ_LOCUS9075</name>
</gene>
<dbReference type="Pfam" id="PF00566">
    <property type="entry name" value="RabGAP-TBC"/>
    <property type="match status" value="1"/>
</dbReference>
<feature type="compositionally biased region" description="Acidic residues" evidence="3">
    <location>
        <begin position="124"/>
        <end position="135"/>
    </location>
</feature>
<dbReference type="SMART" id="SM00164">
    <property type="entry name" value="TBC"/>
    <property type="match status" value="1"/>
</dbReference>
<dbReference type="PROSITE" id="PS50086">
    <property type="entry name" value="TBC_RABGAP"/>
    <property type="match status" value="1"/>
</dbReference>
<dbReference type="InterPro" id="IPR050302">
    <property type="entry name" value="Rab_GAP_TBC_domain"/>
</dbReference>
<keyword evidence="2" id="KW-0175">Coiled coil</keyword>
<dbReference type="PANTHER" id="PTHR47219">
    <property type="entry name" value="RAB GTPASE-ACTIVATING PROTEIN 1-LIKE"/>
    <property type="match status" value="1"/>
</dbReference>
<keyword evidence="1" id="KW-0343">GTPase activation</keyword>
<organism evidence="5 6">
    <name type="scientific">Rodentolepis nana</name>
    <name type="common">Dwarf tapeworm</name>
    <name type="synonym">Hymenolepis nana</name>
    <dbReference type="NCBI Taxonomy" id="102285"/>
    <lineage>
        <taxon>Eukaryota</taxon>
        <taxon>Metazoa</taxon>
        <taxon>Spiralia</taxon>
        <taxon>Lophotrochozoa</taxon>
        <taxon>Platyhelminthes</taxon>
        <taxon>Cestoda</taxon>
        <taxon>Eucestoda</taxon>
        <taxon>Cyclophyllidea</taxon>
        <taxon>Hymenolepididae</taxon>
        <taxon>Rodentolepis</taxon>
    </lineage>
</organism>
<dbReference type="Proteomes" id="UP000278807">
    <property type="component" value="Unassembled WGS sequence"/>
</dbReference>
<dbReference type="Gene3D" id="1.10.8.270">
    <property type="entry name" value="putative rabgap domain of human tbc1 domain family member 14 like domains"/>
    <property type="match status" value="1"/>
</dbReference>
<feature type="coiled-coil region" evidence="2">
    <location>
        <begin position="473"/>
        <end position="595"/>
    </location>
</feature>
<dbReference type="FunFam" id="1.10.8.270:FF:000001">
    <property type="entry name" value="TBC1 domain family member 1"/>
    <property type="match status" value="1"/>
</dbReference>
<dbReference type="InterPro" id="IPR000195">
    <property type="entry name" value="Rab-GAP-TBC_dom"/>
</dbReference>
<name>A0A3P7S849_RODNA</name>
<evidence type="ECO:0000313" key="6">
    <source>
        <dbReference type="Proteomes" id="UP000278807"/>
    </source>
</evidence>
<dbReference type="GO" id="GO:0005096">
    <property type="term" value="F:GTPase activator activity"/>
    <property type="evidence" value="ECO:0007669"/>
    <property type="project" value="UniProtKB-KW"/>
</dbReference>
<evidence type="ECO:0000259" key="4">
    <source>
        <dbReference type="PROSITE" id="PS50086"/>
    </source>
</evidence>
<feature type="domain" description="Rab-GAP TBC" evidence="4">
    <location>
        <begin position="212"/>
        <end position="397"/>
    </location>
</feature>
<keyword evidence="6" id="KW-1185">Reference proteome</keyword>
<dbReference type="SUPFAM" id="SSF47923">
    <property type="entry name" value="Ypt/Rab-GAP domain of gyp1p"/>
    <property type="match status" value="2"/>
</dbReference>
<evidence type="ECO:0000313" key="5">
    <source>
        <dbReference type="EMBL" id="VDO05360.1"/>
    </source>
</evidence>
<feature type="region of interest" description="Disordered" evidence="3">
    <location>
        <begin position="676"/>
        <end position="715"/>
    </location>
</feature>
<dbReference type="EMBL" id="UZAE01012485">
    <property type="protein sequence ID" value="VDO05360.1"/>
    <property type="molecule type" value="Genomic_DNA"/>
</dbReference>
<reference evidence="5 6" key="1">
    <citation type="submission" date="2018-11" db="EMBL/GenBank/DDBJ databases">
        <authorList>
            <consortium name="Pathogen Informatics"/>
        </authorList>
    </citation>
    <scope>NUCLEOTIDE SEQUENCE [LARGE SCALE GENOMIC DNA]</scope>
</reference>
<feature type="compositionally biased region" description="Polar residues" evidence="3">
    <location>
        <begin position="96"/>
        <end position="111"/>
    </location>
</feature>
<dbReference type="PANTHER" id="PTHR47219:SF22">
    <property type="entry name" value="RAB-GAP TBC DOMAIN-CONTAINING PROTEIN"/>
    <property type="match status" value="1"/>
</dbReference>
<proteinExistence type="predicted"/>